<keyword evidence="3" id="KW-1185">Reference proteome</keyword>
<feature type="compositionally biased region" description="Low complexity" evidence="1">
    <location>
        <begin position="264"/>
        <end position="274"/>
    </location>
</feature>
<proteinExistence type="predicted"/>
<feature type="compositionally biased region" description="Low complexity" evidence="1">
    <location>
        <begin position="357"/>
        <end position="368"/>
    </location>
</feature>
<feature type="compositionally biased region" description="Basic and acidic residues" evidence="1">
    <location>
        <begin position="435"/>
        <end position="453"/>
    </location>
</feature>
<reference evidence="2" key="1">
    <citation type="journal article" date="2020" name="Stud. Mycol.">
        <title>101 Dothideomycetes genomes: a test case for predicting lifestyles and emergence of pathogens.</title>
        <authorList>
            <person name="Haridas S."/>
            <person name="Albert R."/>
            <person name="Binder M."/>
            <person name="Bloem J."/>
            <person name="Labutti K."/>
            <person name="Salamov A."/>
            <person name="Andreopoulos B."/>
            <person name="Baker S."/>
            <person name="Barry K."/>
            <person name="Bills G."/>
            <person name="Bluhm B."/>
            <person name="Cannon C."/>
            <person name="Castanera R."/>
            <person name="Culley D."/>
            <person name="Daum C."/>
            <person name="Ezra D."/>
            <person name="Gonzalez J."/>
            <person name="Henrissat B."/>
            <person name="Kuo A."/>
            <person name="Liang C."/>
            <person name="Lipzen A."/>
            <person name="Lutzoni F."/>
            <person name="Magnuson J."/>
            <person name="Mondo S."/>
            <person name="Nolan M."/>
            <person name="Ohm R."/>
            <person name="Pangilinan J."/>
            <person name="Park H.-J."/>
            <person name="Ramirez L."/>
            <person name="Alfaro M."/>
            <person name="Sun H."/>
            <person name="Tritt A."/>
            <person name="Yoshinaga Y."/>
            <person name="Zwiers L.-H."/>
            <person name="Turgeon B."/>
            <person name="Goodwin S."/>
            <person name="Spatafora J."/>
            <person name="Crous P."/>
            <person name="Grigoriev I."/>
        </authorList>
    </citation>
    <scope>NUCLEOTIDE SEQUENCE</scope>
    <source>
        <strain evidence="2">ATCC 16933</strain>
    </source>
</reference>
<organism evidence="2 3">
    <name type="scientific">Lineolata rhizophorae</name>
    <dbReference type="NCBI Taxonomy" id="578093"/>
    <lineage>
        <taxon>Eukaryota</taxon>
        <taxon>Fungi</taxon>
        <taxon>Dikarya</taxon>
        <taxon>Ascomycota</taxon>
        <taxon>Pezizomycotina</taxon>
        <taxon>Dothideomycetes</taxon>
        <taxon>Dothideomycetes incertae sedis</taxon>
        <taxon>Lineolatales</taxon>
        <taxon>Lineolataceae</taxon>
        <taxon>Lineolata</taxon>
    </lineage>
</organism>
<evidence type="ECO:0000313" key="2">
    <source>
        <dbReference type="EMBL" id="KAF2455770.1"/>
    </source>
</evidence>
<feature type="compositionally biased region" description="Low complexity" evidence="1">
    <location>
        <begin position="123"/>
        <end position="150"/>
    </location>
</feature>
<sequence>MSCTACFPITFSAILPGLGTSSCMADRMNRPLPPPSVSEPRDANFRAAYWEVTPPSRGWARRASPNDEDERPLNEYSSPPQQQQQQQQQQQHHHKKRRPVRLRSLIGRRDDDSPMEHVDGDVPSNSYSAYSPSHSAPATMTSYPAMTTTTRSISKPQETFRDTMGGSNPSAYYARERSHGTYLSAPRTSLHTSRSVREAPSSRQSDWSSPGRSLHQSNSVRESPSSRHADWDAYLQPPSSQHNAYHQQSQSHSYPTTAQHERAASSSTSRAKSSQWEPFDDAAEFNLFAEATAGLSALSPLSPETPSRAQTFPPPTAPSRALSSSALPRWPTAPPQPAPSGALRPDAPHPPPHHQHQQAAHQPRAPSRSQPPPTSSSSSLSASVAAPPAPQAQLSRTPSQMFAEAIQGVGPAADIIPPDDDELPNYAQSQMEASAQRRREAARRAAELEERWAAARRARR</sequence>
<dbReference type="Proteomes" id="UP000799766">
    <property type="component" value="Unassembled WGS sequence"/>
</dbReference>
<feature type="compositionally biased region" description="Basic residues" evidence="1">
    <location>
        <begin position="91"/>
        <end position="101"/>
    </location>
</feature>
<dbReference type="EMBL" id="MU001685">
    <property type="protein sequence ID" value="KAF2455770.1"/>
    <property type="molecule type" value="Genomic_DNA"/>
</dbReference>
<feature type="compositionally biased region" description="Polar residues" evidence="1">
    <location>
        <begin position="237"/>
        <end position="258"/>
    </location>
</feature>
<gene>
    <name evidence="2" type="ORF">BDY21DRAFT_395018</name>
</gene>
<accession>A0A6A6NVH1</accession>
<protein>
    <submittedName>
        <fullName evidence="2">Uncharacterized protein</fullName>
    </submittedName>
</protein>
<feature type="compositionally biased region" description="Low complexity" evidence="1">
    <location>
        <begin position="375"/>
        <end position="395"/>
    </location>
</feature>
<feature type="compositionally biased region" description="Polar residues" evidence="1">
    <location>
        <begin position="201"/>
        <end position="223"/>
    </location>
</feature>
<name>A0A6A6NVH1_9PEZI</name>
<feature type="compositionally biased region" description="Basic and acidic residues" evidence="1">
    <location>
        <begin position="107"/>
        <end position="120"/>
    </location>
</feature>
<feature type="compositionally biased region" description="Low complexity" evidence="1">
    <location>
        <begin position="318"/>
        <end position="330"/>
    </location>
</feature>
<evidence type="ECO:0000313" key="3">
    <source>
        <dbReference type="Proteomes" id="UP000799766"/>
    </source>
</evidence>
<feature type="region of interest" description="Disordered" evidence="1">
    <location>
        <begin position="298"/>
        <end position="460"/>
    </location>
</feature>
<feature type="compositionally biased region" description="Low complexity" evidence="1">
    <location>
        <begin position="81"/>
        <end position="90"/>
    </location>
</feature>
<dbReference type="AlphaFoldDB" id="A0A6A6NVH1"/>
<feature type="region of interest" description="Disordered" evidence="1">
    <location>
        <begin position="54"/>
        <end position="276"/>
    </location>
</feature>
<evidence type="ECO:0000256" key="1">
    <source>
        <dbReference type="SAM" id="MobiDB-lite"/>
    </source>
</evidence>